<dbReference type="GO" id="GO:0043111">
    <property type="term" value="P:replication fork arrest"/>
    <property type="evidence" value="ECO:0007669"/>
    <property type="project" value="TreeGrafter"/>
</dbReference>
<feature type="compositionally biased region" description="Polar residues" evidence="7">
    <location>
        <begin position="265"/>
        <end position="274"/>
    </location>
</feature>
<feature type="compositionally biased region" description="Low complexity" evidence="7">
    <location>
        <begin position="434"/>
        <end position="456"/>
    </location>
</feature>
<dbReference type="InterPro" id="IPR012923">
    <property type="entry name" value="Csm3"/>
</dbReference>
<feature type="compositionally biased region" description="Polar residues" evidence="7">
    <location>
        <begin position="291"/>
        <end position="302"/>
    </location>
</feature>
<evidence type="ECO:0000256" key="1">
    <source>
        <dbReference type="ARBA" id="ARBA00004123"/>
    </source>
</evidence>
<dbReference type="PANTHER" id="PTHR13220:SF11">
    <property type="entry name" value="TIMELESS-INTERACTING PROTEIN"/>
    <property type="match status" value="1"/>
</dbReference>
<gene>
    <name evidence="9" type="ORF">P691DRAFT_310435</name>
</gene>
<evidence type="ECO:0000259" key="8">
    <source>
        <dbReference type="Pfam" id="PF07962"/>
    </source>
</evidence>
<evidence type="ECO:0000256" key="3">
    <source>
        <dbReference type="ARBA" id="ARBA00022763"/>
    </source>
</evidence>
<dbReference type="Proteomes" id="UP000807342">
    <property type="component" value="Unassembled WGS sequence"/>
</dbReference>
<proteinExistence type="inferred from homology"/>
<comment type="caution">
    <text evidence="9">The sequence shown here is derived from an EMBL/GenBank/DDBJ whole genome shotgun (WGS) entry which is preliminary data.</text>
</comment>
<feature type="compositionally biased region" description="Polar residues" evidence="7">
    <location>
        <begin position="314"/>
        <end position="324"/>
    </location>
</feature>
<evidence type="ECO:0000256" key="7">
    <source>
        <dbReference type="SAM" id="MobiDB-lite"/>
    </source>
</evidence>
<accession>A0A9P6C7A2</accession>
<evidence type="ECO:0000256" key="5">
    <source>
        <dbReference type="ARBA" id="ARBA00023306"/>
    </source>
</evidence>
<evidence type="ECO:0000256" key="6">
    <source>
        <dbReference type="RuleBase" id="RU366049"/>
    </source>
</evidence>
<keyword evidence="5 6" id="KW-0131">Cell cycle</keyword>
<dbReference type="InterPro" id="IPR040038">
    <property type="entry name" value="TIPIN/Csm3/Swi3"/>
</dbReference>
<dbReference type="GO" id="GO:0006974">
    <property type="term" value="P:DNA damage response"/>
    <property type="evidence" value="ECO:0007669"/>
    <property type="project" value="UniProtKB-KW"/>
</dbReference>
<feature type="region of interest" description="Disordered" evidence="7">
    <location>
        <begin position="252"/>
        <end position="330"/>
    </location>
</feature>
<feature type="compositionally biased region" description="Polar residues" evidence="7">
    <location>
        <begin position="457"/>
        <end position="467"/>
    </location>
</feature>
<dbReference type="GO" id="GO:0031298">
    <property type="term" value="C:replication fork protection complex"/>
    <property type="evidence" value="ECO:0007669"/>
    <property type="project" value="TreeGrafter"/>
</dbReference>
<feature type="compositionally biased region" description="Basic and acidic residues" evidence="7">
    <location>
        <begin position="145"/>
        <end position="154"/>
    </location>
</feature>
<dbReference type="PANTHER" id="PTHR13220">
    <property type="entry name" value="TIMELESS INTERACTING-RELATED"/>
    <property type="match status" value="1"/>
</dbReference>
<protein>
    <recommendedName>
        <fullName evidence="6">Chromosome segregation in meiosis protein</fullName>
    </recommendedName>
</protein>
<dbReference type="GO" id="GO:0031297">
    <property type="term" value="P:replication fork processing"/>
    <property type="evidence" value="ECO:0007669"/>
    <property type="project" value="UniProtKB-UniRule"/>
</dbReference>
<comment type="subcellular location">
    <subcellularLocation>
        <location evidence="1 6">Nucleus</location>
    </subcellularLocation>
</comment>
<comment type="function">
    <text evidence="6">Plays an important role in the control of DNA replication and the maintenance of replication fork stability.</text>
</comment>
<evidence type="ECO:0000313" key="9">
    <source>
        <dbReference type="EMBL" id="KAF9454537.1"/>
    </source>
</evidence>
<keyword evidence="10" id="KW-1185">Reference proteome</keyword>
<feature type="region of interest" description="Disordered" evidence="7">
    <location>
        <begin position="433"/>
        <end position="479"/>
    </location>
</feature>
<dbReference type="GO" id="GO:0003677">
    <property type="term" value="F:DNA binding"/>
    <property type="evidence" value="ECO:0007669"/>
    <property type="project" value="TreeGrafter"/>
</dbReference>
<keyword evidence="4 6" id="KW-0539">Nucleus</keyword>
<dbReference type="EMBL" id="MU151053">
    <property type="protein sequence ID" value="KAF9454537.1"/>
    <property type="molecule type" value="Genomic_DNA"/>
</dbReference>
<dbReference type="OrthoDB" id="437078at2759"/>
<comment type="similarity">
    <text evidence="2 6">Belongs to the CSM3 family.</text>
</comment>
<organism evidence="9 10">
    <name type="scientific">Macrolepiota fuliginosa MF-IS2</name>
    <dbReference type="NCBI Taxonomy" id="1400762"/>
    <lineage>
        <taxon>Eukaryota</taxon>
        <taxon>Fungi</taxon>
        <taxon>Dikarya</taxon>
        <taxon>Basidiomycota</taxon>
        <taxon>Agaricomycotina</taxon>
        <taxon>Agaricomycetes</taxon>
        <taxon>Agaricomycetidae</taxon>
        <taxon>Agaricales</taxon>
        <taxon>Agaricineae</taxon>
        <taxon>Agaricaceae</taxon>
        <taxon>Macrolepiota</taxon>
    </lineage>
</organism>
<keyword evidence="3 6" id="KW-0227">DNA damage</keyword>
<dbReference type="Pfam" id="PF07962">
    <property type="entry name" value="Swi3"/>
    <property type="match status" value="1"/>
</dbReference>
<evidence type="ECO:0000256" key="2">
    <source>
        <dbReference type="ARBA" id="ARBA00006075"/>
    </source>
</evidence>
<reference evidence="9" key="1">
    <citation type="submission" date="2020-11" db="EMBL/GenBank/DDBJ databases">
        <authorList>
            <consortium name="DOE Joint Genome Institute"/>
            <person name="Ahrendt S."/>
            <person name="Riley R."/>
            <person name="Andreopoulos W."/>
            <person name="Labutti K."/>
            <person name="Pangilinan J."/>
            <person name="Ruiz-Duenas F.J."/>
            <person name="Barrasa J.M."/>
            <person name="Sanchez-Garcia M."/>
            <person name="Camarero S."/>
            <person name="Miyauchi S."/>
            <person name="Serrano A."/>
            <person name="Linde D."/>
            <person name="Babiker R."/>
            <person name="Drula E."/>
            <person name="Ayuso-Fernandez I."/>
            <person name="Pacheco R."/>
            <person name="Padilla G."/>
            <person name="Ferreira P."/>
            <person name="Barriuso J."/>
            <person name="Kellner H."/>
            <person name="Castanera R."/>
            <person name="Alfaro M."/>
            <person name="Ramirez L."/>
            <person name="Pisabarro A.G."/>
            <person name="Kuo A."/>
            <person name="Tritt A."/>
            <person name="Lipzen A."/>
            <person name="He G."/>
            <person name="Yan M."/>
            <person name="Ng V."/>
            <person name="Cullen D."/>
            <person name="Martin F."/>
            <person name="Rosso M.-N."/>
            <person name="Henrissat B."/>
            <person name="Hibbett D."/>
            <person name="Martinez A.T."/>
            <person name="Grigoriev I.V."/>
        </authorList>
    </citation>
    <scope>NUCLEOTIDE SEQUENCE</scope>
    <source>
        <strain evidence="9">MF-IS2</strain>
    </source>
</reference>
<name>A0A9P6C7A2_9AGAR</name>
<feature type="compositionally biased region" description="Acidic residues" evidence="7">
    <location>
        <begin position="469"/>
        <end position="479"/>
    </location>
</feature>
<feature type="compositionally biased region" description="Polar residues" evidence="7">
    <location>
        <begin position="390"/>
        <end position="413"/>
    </location>
</feature>
<dbReference type="GO" id="GO:0000076">
    <property type="term" value="P:DNA replication checkpoint signaling"/>
    <property type="evidence" value="ECO:0007669"/>
    <property type="project" value="UniProtKB-UniRule"/>
</dbReference>
<evidence type="ECO:0000313" key="10">
    <source>
        <dbReference type="Proteomes" id="UP000807342"/>
    </source>
</evidence>
<sequence>MASLNDIWDAPVTPNSPKTPRHLDTDDEDVEAQRPPKRQKQALFLSDSESEDGGGGGMRRGVVKAPPPMAVGDMDDDVEALFADAENDEGLSFKRIGDLDVAAMEREAEERHRRALPLTPHPIIPSSSPPRDDVEAGAGDNGGKANDKDKGKGKDSKKRPRPVPLNENLLLGPTGFPSLISELKDFKVKGKGREAEDLARLMRVYNFWTHRLHPKLKYRDTVLRIEKLCHTKRMQVALSVWRDEAHGKTHGVDADLSLDSDIEGDNTTNTNGINRLTGDATGPETDHFSLPPSSRASSQPPTSDFPDDEDLFGPSTSSTSRLDGTSTASTSVTAKKRIVIDDDDEESFWKELEAAKTLQSSQQQQPKSRSAPAGSLDDLDDAEIWAALEETTNQPFVASGKTASGNSHPTNAGTDGMDIDDDDMWDIIRENEKTAPATLPAAAGPASAAPSSAPTSKRSYAATQSMAESEMDWDDMYAD</sequence>
<feature type="region of interest" description="Disordered" evidence="7">
    <location>
        <begin position="1"/>
        <end position="74"/>
    </location>
</feature>
<feature type="region of interest" description="Disordered" evidence="7">
    <location>
        <begin position="355"/>
        <end position="421"/>
    </location>
</feature>
<dbReference type="AlphaFoldDB" id="A0A9P6C7A2"/>
<feature type="domain" description="Chromosome segregation in meiosis protein 3" evidence="8">
    <location>
        <begin position="165"/>
        <end position="245"/>
    </location>
</feature>
<feature type="region of interest" description="Disordered" evidence="7">
    <location>
        <begin position="108"/>
        <end position="170"/>
    </location>
</feature>
<evidence type="ECO:0000256" key="4">
    <source>
        <dbReference type="ARBA" id="ARBA00023242"/>
    </source>
</evidence>